<dbReference type="Proteomes" id="UP000215914">
    <property type="component" value="Chromosome 4"/>
</dbReference>
<reference evidence="4" key="2">
    <citation type="submission" date="2017-02" db="EMBL/GenBank/DDBJ databases">
        <title>Sunflower complete genome.</title>
        <authorList>
            <person name="Langlade N."/>
            <person name="Munos S."/>
        </authorList>
    </citation>
    <scope>NUCLEOTIDE SEQUENCE [LARGE SCALE GENOMIC DNA]</scope>
    <source>
        <tissue evidence="4">Leaves</tissue>
    </source>
</reference>
<dbReference type="AlphaFoldDB" id="A0A251V2F6"/>
<dbReference type="EMBL" id="CM007893">
    <property type="protein sequence ID" value="OTG29780.1"/>
    <property type="molecule type" value="Genomic_DNA"/>
</dbReference>
<dbReference type="SMART" id="SM00327">
    <property type="entry name" value="VWA"/>
    <property type="match status" value="1"/>
</dbReference>
<reference evidence="3" key="3">
    <citation type="submission" date="2020-06" db="EMBL/GenBank/DDBJ databases">
        <title>Helianthus annuus Genome sequencing and assembly Release 2.</title>
        <authorList>
            <person name="Gouzy J."/>
            <person name="Langlade N."/>
            <person name="Munos S."/>
        </authorList>
    </citation>
    <scope>NUCLEOTIDE SEQUENCE</scope>
    <source>
        <tissue evidence="3">Leaves</tissue>
    </source>
</reference>
<dbReference type="Pfam" id="PF13768">
    <property type="entry name" value="VWA_3"/>
    <property type="match status" value="1"/>
</dbReference>
<reference evidence="3 5" key="1">
    <citation type="journal article" date="2017" name="Nature">
        <title>The sunflower genome provides insights into oil metabolism, flowering and Asterid evolution.</title>
        <authorList>
            <person name="Badouin H."/>
            <person name="Gouzy J."/>
            <person name="Grassa C.J."/>
            <person name="Murat F."/>
            <person name="Staton S.E."/>
            <person name="Cottret L."/>
            <person name="Lelandais-Briere C."/>
            <person name="Owens G.L."/>
            <person name="Carrere S."/>
            <person name="Mayjonade B."/>
            <person name="Legrand L."/>
            <person name="Gill N."/>
            <person name="Kane N.C."/>
            <person name="Bowers J.E."/>
            <person name="Hubner S."/>
            <person name="Bellec A."/>
            <person name="Berard A."/>
            <person name="Berges H."/>
            <person name="Blanchet N."/>
            <person name="Boniface M.C."/>
            <person name="Brunel D."/>
            <person name="Catrice O."/>
            <person name="Chaidir N."/>
            <person name="Claudel C."/>
            <person name="Donnadieu C."/>
            <person name="Faraut T."/>
            <person name="Fievet G."/>
            <person name="Helmstetter N."/>
            <person name="King M."/>
            <person name="Knapp S.J."/>
            <person name="Lai Z."/>
            <person name="Le Paslier M.C."/>
            <person name="Lippi Y."/>
            <person name="Lorenzon L."/>
            <person name="Mandel J.R."/>
            <person name="Marage G."/>
            <person name="Marchand G."/>
            <person name="Marquand E."/>
            <person name="Bret-Mestries E."/>
            <person name="Morien E."/>
            <person name="Nambeesan S."/>
            <person name="Nguyen T."/>
            <person name="Pegot-Espagnet P."/>
            <person name="Pouilly N."/>
            <person name="Raftis F."/>
            <person name="Sallet E."/>
            <person name="Schiex T."/>
            <person name="Thomas J."/>
            <person name="Vandecasteele C."/>
            <person name="Vares D."/>
            <person name="Vear F."/>
            <person name="Vautrin S."/>
            <person name="Crespi M."/>
            <person name="Mangin B."/>
            <person name="Burke J.M."/>
            <person name="Salse J."/>
            <person name="Munos S."/>
            <person name="Vincourt P."/>
            <person name="Rieseberg L.H."/>
            <person name="Langlade N.B."/>
        </authorList>
    </citation>
    <scope>NUCLEOTIDE SEQUENCE [LARGE SCALE GENOMIC DNA]</scope>
    <source>
        <strain evidence="5">cv. SF193</strain>
        <tissue evidence="3">Leaves</tissue>
    </source>
</reference>
<accession>A0A251V2F6</accession>
<dbReference type="FunCoup" id="A0A251V2F6">
    <property type="interactions" value="666"/>
</dbReference>
<dbReference type="Gene3D" id="3.40.50.410">
    <property type="entry name" value="von Willebrand factor, type A domain"/>
    <property type="match status" value="1"/>
</dbReference>
<dbReference type="SUPFAM" id="SSF53300">
    <property type="entry name" value="vWA-like"/>
    <property type="match status" value="1"/>
</dbReference>
<name>A0A251V2F6_HELAN</name>
<dbReference type="PROSITE" id="PS50234">
    <property type="entry name" value="VWFA"/>
    <property type="match status" value="1"/>
</dbReference>
<dbReference type="STRING" id="4232.A0A251V2F6"/>
<organism evidence="4 5">
    <name type="scientific">Helianthus annuus</name>
    <name type="common">Common sunflower</name>
    <dbReference type="NCBI Taxonomy" id="4232"/>
    <lineage>
        <taxon>Eukaryota</taxon>
        <taxon>Viridiplantae</taxon>
        <taxon>Streptophyta</taxon>
        <taxon>Embryophyta</taxon>
        <taxon>Tracheophyta</taxon>
        <taxon>Spermatophyta</taxon>
        <taxon>Magnoliopsida</taxon>
        <taxon>eudicotyledons</taxon>
        <taxon>Gunneridae</taxon>
        <taxon>Pentapetalae</taxon>
        <taxon>asterids</taxon>
        <taxon>campanulids</taxon>
        <taxon>Asterales</taxon>
        <taxon>Asteraceae</taxon>
        <taxon>Asteroideae</taxon>
        <taxon>Heliantheae alliance</taxon>
        <taxon>Heliantheae</taxon>
        <taxon>Helianthus</taxon>
    </lineage>
</organism>
<feature type="region of interest" description="Disordered" evidence="1">
    <location>
        <begin position="625"/>
        <end position="651"/>
    </location>
</feature>
<evidence type="ECO:0000259" key="2">
    <source>
        <dbReference type="PROSITE" id="PS50234"/>
    </source>
</evidence>
<feature type="domain" description="VWFA" evidence="2">
    <location>
        <begin position="327"/>
        <end position="513"/>
    </location>
</feature>
<dbReference type="PANTHER" id="PTHR46503:SF8">
    <property type="entry name" value="VON WILLEBRAND FACTOR, TYPE A-RELATED"/>
    <property type="match status" value="1"/>
</dbReference>
<gene>
    <name evidence="4" type="ORF">HannXRQ_Chr04g0125941</name>
    <name evidence="3" type="ORF">HanXRQr2_Chr04g0188961</name>
</gene>
<dbReference type="EMBL" id="MNCJ02000319">
    <property type="protein sequence ID" value="KAF5812112.1"/>
    <property type="molecule type" value="Genomic_DNA"/>
</dbReference>
<dbReference type="Gramene" id="mRNA:HanXRQr2_Chr04g0188961">
    <property type="protein sequence ID" value="mRNA:HanXRQr2_Chr04g0188961"/>
    <property type="gene ID" value="HanXRQr2_Chr04g0188961"/>
</dbReference>
<sequence length="744" mass="82322">MHNDDFTTGVEDGLRLSKRIYFGNDRSVAAPKPVTPMDKATGSLYPTSPMVYAVIINPMIVDNPDMPSYQPHVHGRCNPPALIPLQMNSISFEVECFLDTAFVSMSGSWRVHCVMGNKKCTCRVAVPMGEEGSILGAEVEVARKSYSTRLALIDENEEEESEAKPEEGGLLKAHIFTFTIPQVDGGSNLSIKVRWSQKIMYKDGEFILDVPYSFPEYVTPASKKIPKKEKIQLNVNCGPIAEVSWSTTSHQLKERKCESGKLDLLYEAQVLKWSNTDFVFKYHVSTTNLYGGVLLQSPPTPSFDQREMFCLYLVAGPDKSRKVFRKEVVFVVDISESMIGNTIEVTKNALIAALSKLDQEDSFGITAFNNETQVYSSTLESATNESIINATEWINTTFIASGGTNMSNALDQALKMFSGSSKSIPMVFFITDGAVEYERHICEDIHIQLQNKGSELCPRINTFGIGSFCNHYFLQTLAMIGRGQYYASYDADSIEVGIQMWFSKASSSIFANIVIDGLDDMEVYPSTIPDLCSERPLIISGRFKGNFPEKLKVKGVVADTSDFTIDIDVQHANDIPLEKILAKKQIESYTTEAWFSQDKDLEKKVAKISLETGIVSEYTHMSLWKTEPQDKPSKSGKKQGKKEAGSQNTEDPKTEKIIVLHHLGLGFGNTIATSENIPPGCGHKIQNQTEKLVTVTGNCCTNVLGKCCCMCCIQACSRINNQCGIVLTQLCGALTCFGCAECCE</sequence>
<dbReference type="InParanoid" id="A0A251V2F6"/>
<protein>
    <submittedName>
        <fullName evidence="4">Putative von Willebrand factor, type A</fullName>
    </submittedName>
    <submittedName>
        <fullName evidence="3">von Willebrand factor, type A, von Willebrand factor A-like domain superfamily</fullName>
    </submittedName>
</protein>
<evidence type="ECO:0000256" key="1">
    <source>
        <dbReference type="SAM" id="MobiDB-lite"/>
    </source>
</evidence>
<evidence type="ECO:0000313" key="4">
    <source>
        <dbReference type="EMBL" id="OTG29780.1"/>
    </source>
</evidence>
<dbReference type="PANTHER" id="PTHR46503">
    <property type="entry name" value="INTER-ALPHA-TRYPSIN INHIBITOR HEAVY CHAIN-LIKE PROTEIN"/>
    <property type="match status" value="1"/>
</dbReference>
<keyword evidence="5" id="KW-1185">Reference proteome</keyword>
<dbReference type="OMA" id="DCYFDTA"/>
<dbReference type="InterPro" id="IPR036465">
    <property type="entry name" value="vWFA_dom_sf"/>
</dbReference>
<dbReference type="InterPro" id="IPR002035">
    <property type="entry name" value="VWF_A"/>
</dbReference>
<evidence type="ECO:0000313" key="5">
    <source>
        <dbReference type="Proteomes" id="UP000215914"/>
    </source>
</evidence>
<proteinExistence type="predicted"/>
<evidence type="ECO:0000313" key="3">
    <source>
        <dbReference type="EMBL" id="KAF5812112.1"/>
    </source>
</evidence>